<gene>
    <name evidence="1" type="ORF">TrST_g10567</name>
</gene>
<protein>
    <submittedName>
        <fullName evidence="1">Uncharacterized protein</fullName>
    </submittedName>
</protein>
<dbReference type="Proteomes" id="UP001165085">
    <property type="component" value="Unassembled WGS sequence"/>
</dbReference>
<evidence type="ECO:0000313" key="2">
    <source>
        <dbReference type="Proteomes" id="UP001165085"/>
    </source>
</evidence>
<comment type="caution">
    <text evidence="1">The sequence shown here is derived from an EMBL/GenBank/DDBJ whole genome shotgun (WGS) entry which is preliminary data.</text>
</comment>
<reference evidence="2" key="1">
    <citation type="journal article" date="2023" name="Commun. Biol.">
        <title>Genome analysis of Parmales, the sister group of diatoms, reveals the evolutionary specialization of diatoms from phago-mixotrophs to photoautotrophs.</title>
        <authorList>
            <person name="Ban H."/>
            <person name="Sato S."/>
            <person name="Yoshikawa S."/>
            <person name="Yamada K."/>
            <person name="Nakamura Y."/>
            <person name="Ichinomiya M."/>
            <person name="Sato N."/>
            <person name="Blanc-Mathieu R."/>
            <person name="Endo H."/>
            <person name="Kuwata A."/>
            <person name="Ogata H."/>
        </authorList>
    </citation>
    <scope>NUCLEOTIDE SEQUENCE [LARGE SCALE GENOMIC DNA]</scope>
    <source>
        <strain evidence="2">NIES 3701</strain>
    </source>
</reference>
<accession>A0A9W7AYH7</accession>
<evidence type="ECO:0000313" key="1">
    <source>
        <dbReference type="EMBL" id="GMH77333.1"/>
    </source>
</evidence>
<dbReference type="AlphaFoldDB" id="A0A9W7AYH7"/>
<dbReference type="EMBL" id="BRXY01000206">
    <property type="protein sequence ID" value="GMH77333.1"/>
    <property type="molecule type" value="Genomic_DNA"/>
</dbReference>
<proteinExistence type="predicted"/>
<name>A0A9W7AYH7_9STRA</name>
<keyword evidence="2" id="KW-1185">Reference proteome</keyword>
<sequence length="178" mass="19776">MPLPQLPLPQIVQNDSLTPSLLPLSRRLQLSFLSSTSLFYLYGVHLGLPSPPSYAIKSGFATSIFVLTSYVPTLYIKNTSGLSNTTEGVGYPRFKDEWCEGIKDCITVHVQGCMIGGAVCGILHHKRLLAGPRGSLLGASIGVIWGIAEWEYMNAKENYRRERIKDFYPEVIRSRGKE</sequence>
<organism evidence="1 2">
    <name type="scientific">Triparma strigata</name>
    <dbReference type="NCBI Taxonomy" id="1606541"/>
    <lineage>
        <taxon>Eukaryota</taxon>
        <taxon>Sar</taxon>
        <taxon>Stramenopiles</taxon>
        <taxon>Ochrophyta</taxon>
        <taxon>Bolidophyceae</taxon>
        <taxon>Parmales</taxon>
        <taxon>Triparmaceae</taxon>
        <taxon>Triparma</taxon>
    </lineage>
</organism>